<keyword evidence="2 13" id="KW-0963">Cytoplasm</keyword>
<keyword evidence="10 13" id="KW-0233">DNA recombination</keyword>
<keyword evidence="4 13" id="KW-0479">Metal-binding</keyword>
<evidence type="ECO:0000256" key="2">
    <source>
        <dbReference type="ARBA" id="ARBA00022490"/>
    </source>
</evidence>
<evidence type="ECO:0000256" key="6">
    <source>
        <dbReference type="ARBA" id="ARBA00022763"/>
    </source>
</evidence>
<dbReference type="FunFam" id="3.30.420.10:FF:000002">
    <property type="entry name" value="Crossover junction endodeoxyribonuclease RuvC"/>
    <property type="match status" value="1"/>
</dbReference>
<feature type="binding site" evidence="13">
    <location>
        <position position="139"/>
    </location>
    <ligand>
        <name>Mg(2+)</name>
        <dbReference type="ChEBI" id="CHEBI:18420"/>
        <label>1</label>
    </ligand>
</feature>
<evidence type="ECO:0000256" key="5">
    <source>
        <dbReference type="ARBA" id="ARBA00022759"/>
    </source>
</evidence>
<sequence>MRVLGIDPGSRHLGWGVLERVGTRVEHVAHGVIDVDLDGTFADRLVDIDDRLGEVITQYAPSHAAVESIFFSKDAQSAAKLGHARGVVLLRLARASLQTSEYPPALVKRTVAGKGAADKRQVAMVVTAILRLGTPPRSDAADALAIALTHCNVVGFQTALAASAPARPARRRANVP</sequence>
<dbReference type="PROSITE" id="PS01321">
    <property type="entry name" value="RUVC"/>
    <property type="match status" value="1"/>
</dbReference>
<feature type="binding site" evidence="13">
    <location>
        <position position="7"/>
    </location>
    <ligand>
        <name>Mg(2+)</name>
        <dbReference type="ChEBI" id="CHEBI:18420"/>
        <label>1</label>
    </ligand>
</feature>
<feature type="binding site" evidence="13">
    <location>
        <position position="67"/>
    </location>
    <ligand>
        <name>Mg(2+)</name>
        <dbReference type="ChEBI" id="CHEBI:18420"/>
        <label>2</label>
    </ligand>
</feature>
<dbReference type="PANTHER" id="PTHR30194">
    <property type="entry name" value="CROSSOVER JUNCTION ENDODEOXYRIBONUCLEASE RUVC"/>
    <property type="match status" value="1"/>
</dbReference>
<dbReference type="AlphaFoldDB" id="A0A4U1J5E6"/>
<accession>A0A4U1J5E6</accession>
<reference evidence="15 16" key="1">
    <citation type="submission" date="2019-04" db="EMBL/GenBank/DDBJ databases">
        <authorList>
            <person name="Li Y."/>
            <person name="Wang J."/>
        </authorList>
    </citation>
    <scope>NUCLEOTIDE SEQUENCE [LARGE SCALE GENOMIC DNA]</scope>
    <source>
        <strain evidence="15 16">DSM 14668</strain>
    </source>
</reference>
<dbReference type="OrthoDB" id="9805499at2"/>
<evidence type="ECO:0000256" key="14">
    <source>
        <dbReference type="NCBIfam" id="TIGR00228"/>
    </source>
</evidence>
<dbReference type="GO" id="GO:0000287">
    <property type="term" value="F:magnesium ion binding"/>
    <property type="evidence" value="ECO:0007669"/>
    <property type="project" value="UniProtKB-UniRule"/>
</dbReference>
<feature type="active site" evidence="13">
    <location>
        <position position="7"/>
    </location>
</feature>
<dbReference type="InterPro" id="IPR020563">
    <property type="entry name" value="X-over_junc_endoDNase_Mg_BS"/>
</dbReference>
<comment type="similarity">
    <text evidence="1 13">Belongs to the RuvC family.</text>
</comment>
<dbReference type="GO" id="GO:0048476">
    <property type="term" value="C:Holliday junction resolvase complex"/>
    <property type="evidence" value="ECO:0007669"/>
    <property type="project" value="UniProtKB-UniRule"/>
</dbReference>
<keyword evidence="5 13" id="KW-0255">Endonuclease</keyword>
<evidence type="ECO:0000256" key="8">
    <source>
        <dbReference type="ARBA" id="ARBA00022842"/>
    </source>
</evidence>
<comment type="subcellular location">
    <subcellularLocation>
        <location evidence="13">Cytoplasm</location>
    </subcellularLocation>
</comment>
<dbReference type="Proteomes" id="UP000309215">
    <property type="component" value="Unassembled WGS sequence"/>
</dbReference>
<dbReference type="PANTHER" id="PTHR30194:SF3">
    <property type="entry name" value="CROSSOVER JUNCTION ENDODEOXYRIBONUCLEASE RUVC"/>
    <property type="match status" value="1"/>
</dbReference>
<evidence type="ECO:0000313" key="16">
    <source>
        <dbReference type="Proteomes" id="UP000309215"/>
    </source>
</evidence>
<dbReference type="InterPro" id="IPR036397">
    <property type="entry name" value="RNaseH_sf"/>
</dbReference>
<comment type="caution">
    <text evidence="15">The sequence shown here is derived from an EMBL/GenBank/DDBJ whole genome shotgun (WGS) entry which is preliminary data.</text>
</comment>
<dbReference type="GO" id="GO:0005737">
    <property type="term" value="C:cytoplasm"/>
    <property type="evidence" value="ECO:0007669"/>
    <property type="project" value="UniProtKB-SubCell"/>
</dbReference>
<dbReference type="EC" id="3.1.21.10" evidence="13 14"/>
<evidence type="ECO:0000256" key="9">
    <source>
        <dbReference type="ARBA" id="ARBA00023125"/>
    </source>
</evidence>
<dbReference type="GO" id="GO:0003677">
    <property type="term" value="F:DNA binding"/>
    <property type="evidence" value="ECO:0007669"/>
    <property type="project" value="UniProtKB-KW"/>
</dbReference>
<name>A0A4U1J5E6_9BACT</name>
<dbReference type="Pfam" id="PF02075">
    <property type="entry name" value="RuvC"/>
    <property type="match status" value="1"/>
</dbReference>
<comment type="function">
    <text evidence="13">The RuvA-RuvB-RuvC complex processes Holliday junction (HJ) DNA during genetic recombination and DNA repair. Endonuclease that resolves HJ intermediates. Cleaves cruciform DNA by making single-stranded nicks across the HJ at symmetrical positions within the homologous arms, yielding a 5'-phosphate and a 3'-hydroxyl group; requires a central core of homology in the junction. The consensus cleavage sequence is 5'-(A/T)TT(C/G)-3'. Cleavage occurs on the 3'-side of the TT dinucleotide at the point of strand exchange. HJ branch migration catalyzed by RuvA-RuvB allows RuvC to scan DNA until it finds its consensus sequence, where it cleaves and resolves the cruciform DNA.</text>
</comment>
<keyword evidence="6 13" id="KW-0227">DNA damage</keyword>
<evidence type="ECO:0000256" key="1">
    <source>
        <dbReference type="ARBA" id="ARBA00009518"/>
    </source>
</evidence>
<keyword evidence="8 13" id="KW-0460">Magnesium</keyword>
<organism evidence="15 16">
    <name type="scientific">Polyangium fumosum</name>
    <dbReference type="NCBI Taxonomy" id="889272"/>
    <lineage>
        <taxon>Bacteria</taxon>
        <taxon>Pseudomonadati</taxon>
        <taxon>Myxococcota</taxon>
        <taxon>Polyangia</taxon>
        <taxon>Polyangiales</taxon>
        <taxon>Polyangiaceae</taxon>
        <taxon>Polyangium</taxon>
    </lineage>
</organism>
<comment type="subunit">
    <text evidence="13">Homodimer which binds Holliday junction (HJ) DNA. The HJ becomes 2-fold symmetrical on binding to RuvC with unstacked arms; it has a different conformation from HJ DNA in complex with RuvA. In the full resolvosome a probable DNA-RuvA(4)-RuvB(12)-RuvC(2) complex forms which resolves the HJ.</text>
</comment>
<proteinExistence type="inferred from homology"/>
<feature type="active site" evidence="13">
    <location>
        <position position="67"/>
    </location>
</feature>
<dbReference type="HAMAP" id="MF_00034">
    <property type="entry name" value="RuvC"/>
    <property type="match status" value="1"/>
</dbReference>
<protein>
    <recommendedName>
        <fullName evidence="13 14">Crossover junction endodeoxyribonuclease RuvC</fullName>
        <ecNumber evidence="13 14">3.1.21.10</ecNumber>
    </recommendedName>
    <alternativeName>
        <fullName evidence="13">Holliday junction nuclease RuvC</fullName>
    </alternativeName>
    <alternativeName>
        <fullName evidence="13">Holliday junction resolvase RuvC</fullName>
    </alternativeName>
</protein>
<evidence type="ECO:0000256" key="12">
    <source>
        <dbReference type="ARBA" id="ARBA00029354"/>
    </source>
</evidence>
<keyword evidence="3 13" id="KW-0540">Nuclease</keyword>
<dbReference type="GO" id="GO:0006281">
    <property type="term" value="P:DNA repair"/>
    <property type="evidence" value="ECO:0007669"/>
    <property type="project" value="UniProtKB-UniRule"/>
</dbReference>
<dbReference type="EMBL" id="SSMQ01000038">
    <property type="protein sequence ID" value="TKD01708.1"/>
    <property type="molecule type" value="Genomic_DNA"/>
</dbReference>
<keyword evidence="7 13" id="KW-0378">Hydrolase</keyword>
<evidence type="ECO:0000256" key="3">
    <source>
        <dbReference type="ARBA" id="ARBA00022722"/>
    </source>
</evidence>
<keyword evidence="9 13" id="KW-0238">DNA-binding</keyword>
<evidence type="ECO:0000256" key="7">
    <source>
        <dbReference type="ARBA" id="ARBA00022801"/>
    </source>
</evidence>
<evidence type="ECO:0000256" key="11">
    <source>
        <dbReference type="ARBA" id="ARBA00023204"/>
    </source>
</evidence>
<dbReference type="NCBIfam" id="TIGR00228">
    <property type="entry name" value="ruvC"/>
    <property type="match status" value="1"/>
</dbReference>
<gene>
    <name evidence="13 15" type="primary">ruvC</name>
    <name evidence="15" type="ORF">E8A74_30665</name>
</gene>
<comment type="cofactor">
    <cofactor evidence="13">
        <name>Mg(2+)</name>
        <dbReference type="ChEBI" id="CHEBI:18420"/>
    </cofactor>
    <text evidence="13">Binds 2 Mg(2+) ion per subunit.</text>
</comment>
<dbReference type="InterPro" id="IPR002176">
    <property type="entry name" value="X-over_junc_endoDNase_RuvC"/>
</dbReference>
<dbReference type="GO" id="GO:0006310">
    <property type="term" value="P:DNA recombination"/>
    <property type="evidence" value="ECO:0007669"/>
    <property type="project" value="UniProtKB-UniRule"/>
</dbReference>
<dbReference type="Gene3D" id="3.30.420.10">
    <property type="entry name" value="Ribonuclease H-like superfamily/Ribonuclease H"/>
    <property type="match status" value="1"/>
</dbReference>
<dbReference type="InterPro" id="IPR012337">
    <property type="entry name" value="RNaseH-like_sf"/>
</dbReference>
<dbReference type="RefSeq" id="WP_136932658.1">
    <property type="nucleotide sequence ID" value="NZ_SSMQ01000038.1"/>
</dbReference>
<feature type="active site" evidence="13">
    <location>
        <position position="139"/>
    </location>
</feature>
<evidence type="ECO:0000256" key="13">
    <source>
        <dbReference type="HAMAP-Rule" id="MF_00034"/>
    </source>
</evidence>
<keyword evidence="16" id="KW-1185">Reference proteome</keyword>
<dbReference type="PRINTS" id="PR00696">
    <property type="entry name" value="RSOLVASERUVC"/>
</dbReference>
<comment type="catalytic activity">
    <reaction evidence="12 13">
        <text>Endonucleolytic cleavage at a junction such as a reciprocal single-stranded crossover between two homologous DNA duplexes (Holliday junction).</text>
        <dbReference type="EC" id="3.1.21.10"/>
    </reaction>
</comment>
<evidence type="ECO:0000313" key="15">
    <source>
        <dbReference type="EMBL" id="TKD01708.1"/>
    </source>
</evidence>
<dbReference type="CDD" id="cd16962">
    <property type="entry name" value="RuvC"/>
    <property type="match status" value="1"/>
</dbReference>
<dbReference type="SUPFAM" id="SSF53098">
    <property type="entry name" value="Ribonuclease H-like"/>
    <property type="match status" value="1"/>
</dbReference>
<keyword evidence="11 13" id="KW-0234">DNA repair</keyword>
<evidence type="ECO:0000256" key="4">
    <source>
        <dbReference type="ARBA" id="ARBA00022723"/>
    </source>
</evidence>
<dbReference type="GO" id="GO:0008821">
    <property type="term" value="F:crossover junction DNA endonuclease activity"/>
    <property type="evidence" value="ECO:0007669"/>
    <property type="project" value="UniProtKB-UniRule"/>
</dbReference>
<evidence type="ECO:0000256" key="10">
    <source>
        <dbReference type="ARBA" id="ARBA00023172"/>
    </source>
</evidence>